<evidence type="ECO:0000259" key="1">
    <source>
        <dbReference type="Pfam" id="PF13847"/>
    </source>
</evidence>
<dbReference type="PANTHER" id="PTHR45128:SF1">
    <property type="entry name" value="S-ADENOSYLMETHIONINE-DEPENDENT METHYLTRANSFERASE RV2258C"/>
    <property type="match status" value="1"/>
</dbReference>
<dbReference type="InterPro" id="IPR025714">
    <property type="entry name" value="Methyltranfer_dom"/>
</dbReference>
<evidence type="ECO:0000313" key="3">
    <source>
        <dbReference type="EMBL" id="KAK3801041.1"/>
    </source>
</evidence>
<dbReference type="InterPro" id="IPR029063">
    <property type="entry name" value="SAM-dependent_MTases_sf"/>
</dbReference>
<dbReference type="SUPFAM" id="SSF53335">
    <property type="entry name" value="S-adenosyl-L-methionine-dependent methyltransferases"/>
    <property type="match status" value="1"/>
</dbReference>
<dbReference type="SUPFAM" id="SSF46785">
    <property type="entry name" value="Winged helix' DNA-binding domain"/>
    <property type="match status" value="1"/>
</dbReference>
<organism evidence="3 4">
    <name type="scientific">Elysia crispata</name>
    <name type="common">lettuce slug</name>
    <dbReference type="NCBI Taxonomy" id="231223"/>
    <lineage>
        <taxon>Eukaryota</taxon>
        <taxon>Metazoa</taxon>
        <taxon>Spiralia</taxon>
        <taxon>Lophotrochozoa</taxon>
        <taxon>Mollusca</taxon>
        <taxon>Gastropoda</taxon>
        <taxon>Heterobranchia</taxon>
        <taxon>Euthyneura</taxon>
        <taxon>Panpulmonata</taxon>
        <taxon>Sacoglossa</taxon>
        <taxon>Placobranchoidea</taxon>
        <taxon>Plakobranchidae</taxon>
        <taxon>Elysia</taxon>
    </lineage>
</organism>
<dbReference type="EMBL" id="JAWDGP010000380">
    <property type="protein sequence ID" value="KAK3801041.1"/>
    <property type="molecule type" value="Genomic_DNA"/>
</dbReference>
<dbReference type="InterPro" id="IPR048711">
    <property type="entry name" value="WHD_Rv2258c"/>
</dbReference>
<dbReference type="Gene3D" id="3.40.50.150">
    <property type="entry name" value="Vaccinia Virus protein VP39"/>
    <property type="match status" value="1"/>
</dbReference>
<dbReference type="InterPro" id="IPR036390">
    <property type="entry name" value="WH_DNA-bd_sf"/>
</dbReference>
<sequence length="383" mass="42576">MAAETSQHCLSLRAKLYRLKRTLFPFYDRRFLFIIMSAFSERVMNLTRTSLMVGFATSMSWEVGIFQALAESSTPLTSLQVAQAKRLKERYVRELLGALVTAELVEVSVGDDGVLLYSLDDVAKKDLQGPTGAIMCYPAVVTTLYKPVKECIFADGPNGVRFNDEVQKFYDGMMETNAPKLVSNFVESVPNLKSRLEQGIDVIEMGGGAARLSATFASQFPNSRFVASEVSAKLVESNRARWAHVTNLSFSVDDLCAIPETPEKVYDLVFCNDVIHDLPDPLAALCGIRRLLKKPDGLFMFQDITTSGSPVEDKGNMLVSFYYAASTFLCIPESYQREKSDALGPCWGRNMALQLAKQAEFEVRDVPIDPVHAMYICTLPTDD</sequence>
<accession>A0AAE1B8U1</accession>
<dbReference type="InterPro" id="IPR036388">
    <property type="entry name" value="WH-like_DNA-bd_sf"/>
</dbReference>
<dbReference type="Pfam" id="PF21320">
    <property type="entry name" value="WHD_Rv2258c"/>
    <property type="match status" value="1"/>
</dbReference>
<protein>
    <submittedName>
        <fullName evidence="3">Uncharacterized protein</fullName>
    </submittedName>
</protein>
<gene>
    <name evidence="3" type="ORF">RRG08_011209</name>
</gene>
<reference evidence="3" key="1">
    <citation type="journal article" date="2023" name="G3 (Bethesda)">
        <title>A reference genome for the long-term kleptoplast-retaining sea slug Elysia crispata morphotype clarki.</title>
        <authorList>
            <person name="Eastman K.E."/>
            <person name="Pendleton A.L."/>
            <person name="Shaikh M.A."/>
            <person name="Suttiyut T."/>
            <person name="Ogas R."/>
            <person name="Tomko P."/>
            <person name="Gavelis G."/>
            <person name="Widhalm J.R."/>
            <person name="Wisecaver J.H."/>
        </authorList>
    </citation>
    <scope>NUCLEOTIDE SEQUENCE</scope>
    <source>
        <strain evidence="3">ECLA1</strain>
    </source>
</reference>
<dbReference type="Gene3D" id="1.10.10.10">
    <property type="entry name" value="Winged helix-like DNA-binding domain superfamily/Winged helix DNA-binding domain"/>
    <property type="match status" value="1"/>
</dbReference>
<dbReference type="PANTHER" id="PTHR45128">
    <property type="entry name" value="METHYLTRANSFERASE TYPE 11"/>
    <property type="match status" value="1"/>
</dbReference>
<proteinExistence type="predicted"/>
<dbReference type="InterPro" id="IPR053173">
    <property type="entry name" value="SAM-binding_MTase"/>
</dbReference>
<dbReference type="Proteomes" id="UP001283361">
    <property type="component" value="Unassembled WGS sequence"/>
</dbReference>
<dbReference type="AlphaFoldDB" id="A0AAE1B8U1"/>
<comment type="caution">
    <text evidence="3">The sequence shown here is derived from an EMBL/GenBank/DDBJ whole genome shotgun (WGS) entry which is preliminary data.</text>
</comment>
<name>A0AAE1B8U1_9GAST</name>
<dbReference type="Pfam" id="PF13847">
    <property type="entry name" value="Methyltransf_31"/>
    <property type="match status" value="1"/>
</dbReference>
<keyword evidence="4" id="KW-1185">Reference proteome</keyword>
<feature type="domain" description="Methyltransferase" evidence="1">
    <location>
        <begin position="197"/>
        <end position="305"/>
    </location>
</feature>
<evidence type="ECO:0000259" key="2">
    <source>
        <dbReference type="Pfam" id="PF21320"/>
    </source>
</evidence>
<feature type="domain" description="S-adenosylmethionine-dependent methyltransferase Rv2258c-like winged HTH" evidence="2">
    <location>
        <begin position="54"/>
        <end position="107"/>
    </location>
</feature>
<dbReference type="CDD" id="cd02440">
    <property type="entry name" value="AdoMet_MTases"/>
    <property type="match status" value="1"/>
</dbReference>
<evidence type="ECO:0000313" key="4">
    <source>
        <dbReference type="Proteomes" id="UP001283361"/>
    </source>
</evidence>